<keyword evidence="10" id="KW-0963">Cytoplasm</keyword>
<proteinExistence type="inferred from homology"/>
<keyword evidence="4 10" id="KW-0378">Hydrolase</keyword>
<evidence type="ECO:0000256" key="5">
    <source>
        <dbReference type="ARBA" id="ARBA00022962"/>
    </source>
</evidence>
<organism evidence="13 14">
    <name type="scientific">Candidatus Allocopromorpha excrementigallinarum</name>
    <dbReference type="NCBI Taxonomy" id="2840742"/>
    <lineage>
        <taxon>Bacteria</taxon>
        <taxon>Bacillati</taxon>
        <taxon>Bacillota</taxon>
        <taxon>Clostridia</taxon>
        <taxon>Eubacteriales</taxon>
        <taxon>Eubacteriaceae</taxon>
        <taxon>Eubacteriaceae incertae sedis</taxon>
        <taxon>Candidatus Allocopromorpha</taxon>
    </lineage>
</organism>
<comment type="function">
    <text evidence="10">IGPS catalyzes the conversion of PRFAR and glutamine to IGP, AICAR and glutamate. The HisH subunit catalyzes the hydrolysis of glutamine to glutamate and ammonia as part of the synthesis of IGP and AICAR. The resulting ammonia molecule is channeled to the active site of HisF.</text>
</comment>
<evidence type="ECO:0000256" key="10">
    <source>
        <dbReference type="HAMAP-Rule" id="MF_00278"/>
    </source>
</evidence>
<gene>
    <name evidence="10 13" type="primary">hisH</name>
    <name evidence="13" type="ORF">IAC50_09090</name>
</gene>
<dbReference type="CDD" id="cd01748">
    <property type="entry name" value="GATase1_IGP_Synthase"/>
    <property type="match status" value="1"/>
</dbReference>
<feature type="active site" evidence="10 11">
    <location>
        <position position="190"/>
    </location>
</feature>
<dbReference type="Proteomes" id="UP000824090">
    <property type="component" value="Unassembled WGS sequence"/>
</dbReference>
<feature type="active site" description="Nucleophile" evidence="10 11">
    <location>
        <position position="79"/>
    </location>
</feature>
<comment type="pathway">
    <text evidence="1 10">Amino-acid biosynthesis; L-histidine biosynthesis; L-histidine from 5-phospho-alpha-D-ribose 1-diphosphate: step 5/9.</text>
</comment>
<dbReference type="PANTHER" id="PTHR42701:SF1">
    <property type="entry name" value="IMIDAZOLE GLYCEROL PHOSPHATE SYNTHASE SUBUNIT HISH"/>
    <property type="match status" value="1"/>
</dbReference>
<dbReference type="GO" id="GO:0000105">
    <property type="term" value="P:L-histidine biosynthetic process"/>
    <property type="evidence" value="ECO:0007669"/>
    <property type="project" value="UniProtKB-UniRule"/>
</dbReference>
<dbReference type="PIRSF" id="PIRSF000495">
    <property type="entry name" value="Amidotransf_hisH"/>
    <property type="match status" value="1"/>
</dbReference>
<evidence type="ECO:0000256" key="7">
    <source>
        <dbReference type="ARBA" id="ARBA00023239"/>
    </source>
</evidence>
<dbReference type="NCBIfam" id="TIGR01855">
    <property type="entry name" value="IMP_synth_hisH"/>
    <property type="match status" value="1"/>
</dbReference>
<reference evidence="13" key="2">
    <citation type="journal article" date="2021" name="PeerJ">
        <title>Extensive microbial diversity within the chicken gut microbiome revealed by metagenomics and culture.</title>
        <authorList>
            <person name="Gilroy R."/>
            <person name="Ravi A."/>
            <person name="Getino M."/>
            <person name="Pursley I."/>
            <person name="Horton D.L."/>
            <person name="Alikhan N.F."/>
            <person name="Baker D."/>
            <person name="Gharbi K."/>
            <person name="Hall N."/>
            <person name="Watson M."/>
            <person name="Adriaenssens E.M."/>
            <person name="Foster-Nyarko E."/>
            <person name="Jarju S."/>
            <person name="Secka A."/>
            <person name="Antonio M."/>
            <person name="Oren A."/>
            <person name="Chaudhuri R.R."/>
            <person name="La Ragione R."/>
            <person name="Hildebrand F."/>
            <person name="Pallen M.J."/>
        </authorList>
    </citation>
    <scope>NUCLEOTIDE SEQUENCE</scope>
    <source>
        <strain evidence="13">ChiHcec3-6078</strain>
    </source>
</reference>
<evidence type="ECO:0000259" key="12">
    <source>
        <dbReference type="Pfam" id="PF00117"/>
    </source>
</evidence>
<dbReference type="HAMAP" id="MF_00278">
    <property type="entry name" value="HisH"/>
    <property type="match status" value="1"/>
</dbReference>
<evidence type="ECO:0000313" key="14">
    <source>
        <dbReference type="Proteomes" id="UP000824090"/>
    </source>
</evidence>
<evidence type="ECO:0000256" key="11">
    <source>
        <dbReference type="PIRSR" id="PIRSR000495-1"/>
    </source>
</evidence>
<keyword evidence="3 10" id="KW-0028">Amino-acid biosynthesis</keyword>
<dbReference type="GO" id="GO:0005737">
    <property type="term" value="C:cytoplasm"/>
    <property type="evidence" value="ECO:0007669"/>
    <property type="project" value="UniProtKB-SubCell"/>
</dbReference>
<comment type="catalytic activity">
    <reaction evidence="8 10">
        <text>5-[(5-phospho-1-deoxy-D-ribulos-1-ylimino)methylamino]-1-(5-phospho-beta-D-ribosyl)imidazole-4-carboxamide + L-glutamine = D-erythro-1-(imidazol-4-yl)glycerol 3-phosphate + 5-amino-1-(5-phospho-beta-D-ribosyl)imidazole-4-carboxamide + L-glutamate + H(+)</text>
        <dbReference type="Rhea" id="RHEA:24793"/>
        <dbReference type="ChEBI" id="CHEBI:15378"/>
        <dbReference type="ChEBI" id="CHEBI:29985"/>
        <dbReference type="ChEBI" id="CHEBI:58278"/>
        <dbReference type="ChEBI" id="CHEBI:58359"/>
        <dbReference type="ChEBI" id="CHEBI:58475"/>
        <dbReference type="ChEBI" id="CHEBI:58525"/>
        <dbReference type="EC" id="4.3.2.10"/>
    </reaction>
</comment>
<keyword evidence="7 10" id="KW-0456">Lyase</keyword>
<dbReference type="Pfam" id="PF00117">
    <property type="entry name" value="GATase"/>
    <property type="match status" value="1"/>
</dbReference>
<dbReference type="SUPFAM" id="SSF52317">
    <property type="entry name" value="Class I glutamine amidotransferase-like"/>
    <property type="match status" value="1"/>
</dbReference>
<feature type="domain" description="Glutamine amidotransferase" evidence="12">
    <location>
        <begin position="4"/>
        <end position="203"/>
    </location>
</feature>
<comment type="subcellular location">
    <subcellularLocation>
        <location evidence="10">Cytoplasm</location>
    </subcellularLocation>
</comment>
<evidence type="ECO:0000256" key="6">
    <source>
        <dbReference type="ARBA" id="ARBA00023102"/>
    </source>
</evidence>
<evidence type="ECO:0000313" key="13">
    <source>
        <dbReference type="EMBL" id="HIU26632.1"/>
    </source>
</evidence>
<dbReference type="EMBL" id="DVMP01000160">
    <property type="protein sequence ID" value="HIU26632.1"/>
    <property type="molecule type" value="Genomic_DNA"/>
</dbReference>
<dbReference type="AlphaFoldDB" id="A0A9D1L7Y7"/>
<evidence type="ECO:0000256" key="2">
    <source>
        <dbReference type="ARBA" id="ARBA00011152"/>
    </source>
</evidence>
<dbReference type="GO" id="GO:0016829">
    <property type="term" value="F:lyase activity"/>
    <property type="evidence" value="ECO:0007669"/>
    <property type="project" value="UniProtKB-KW"/>
</dbReference>
<comment type="subunit">
    <text evidence="2 10">Heterodimer of HisH and HisF.</text>
</comment>
<evidence type="ECO:0000256" key="1">
    <source>
        <dbReference type="ARBA" id="ARBA00005091"/>
    </source>
</evidence>
<evidence type="ECO:0000256" key="9">
    <source>
        <dbReference type="ARBA" id="ARBA00049534"/>
    </source>
</evidence>
<dbReference type="InterPro" id="IPR010139">
    <property type="entry name" value="Imidazole-glycPsynth_HisH"/>
</dbReference>
<comment type="catalytic activity">
    <reaction evidence="9 10">
        <text>L-glutamine + H2O = L-glutamate + NH4(+)</text>
        <dbReference type="Rhea" id="RHEA:15889"/>
        <dbReference type="ChEBI" id="CHEBI:15377"/>
        <dbReference type="ChEBI" id="CHEBI:28938"/>
        <dbReference type="ChEBI" id="CHEBI:29985"/>
        <dbReference type="ChEBI" id="CHEBI:58359"/>
        <dbReference type="EC" id="3.5.1.2"/>
    </reaction>
</comment>
<protein>
    <recommendedName>
        <fullName evidence="10">Imidazole glycerol phosphate synthase subunit HisH</fullName>
        <ecNumber evidence="10">4.3.2.10</ecNumber>
    </recommendedName>
    <alternativeName>
        <fullName evidence="10">IGP synthase glutaminase subunit</fullName>
        <ecNumber evidence="10">3.5.1.2</ecNumber>
    </alternativeName>
    <alternativeName>
        <fullName evidence="10">IGP synthase subunit HisH</fullName>
    </alternativeName>
    <alternativeName>
        <fullName evidence="10">ImGP synthase subunit HisH</fullName>
        <shortName evidence="10">IGPS subunit HisH</shortName>
    </alternativeName>
</protein>
<evidence type="ECO:0000256" key="8">
    <source>
        <dbReference type="ARBA" id="ARBA00047838"/>
    </source>
</evidence>
<dbReference type="EC" id="3.5.1.2" evidence="10"/>
<name>A0A9D1L7Y7_9FIRM</name>
<dbReference type="PANTHER" id="PTHR42701">
    <property type="entry name" value="IMIDAZOLE GLYCEROL PHOSPHATE SYNTHASE SUBUNIT HISH"/>
    <property type="match status" value="1"/>
</dbReference>
<accession>A0A9D1L7Y7</accession>
<dbReference type="GO" id="GO:0000107">
    <property type="term" value="F:imidazoleglycerol-phosphate synthase activity"/>
    <property type="evidence" value="ECO:0007669"/>
    <property type="project" value="UniProtKB-UniRule"/>
</dbReference>
<dbReference type="Gene3D" id="3.40.50.880">
    <property type="match status" value="1"/>
</dbReference>
<dbReference type="InterPro" id="IPR017926">
    <property type="entry name" value="GATASE"/>
</dbReference>
<evidence type="ECO:0000256" key="4">
    <source>
        <dbReference type="ARBA" id="ARBA00022801"/>
    </source>
</evidence>
<dbReference type="GO" id="GO:0004359">
    <property type="term" value="F:glutaminase activity"/>
    <property type="evidence" value="ECO:0007669"/>
    <property type="project" value="UniProtKB-EC"/>
</dbReference>
<dbReference type="InterPro" id="IPR029062">
    <property type="entry name" value="Class_I_gatase-like"/>
</dbReference>
<dbReference type="PROSITE" id="PS51273">
    <property type="entry name" value="GATASE_TYPE_1"/>
    <property type="match status" value="1"/>
</dbReference>
<comment type="caution">
    <text evidence="13">The sequence shown here is derived from an EMBL/GenBank/DDBJ whole genome shotgun (WGS) entry which is preliminary data.</text>
</comment>
<reference evidence="13" key="1">
    <citation type="submission" date="2020-10" db="EMBL/GenBank/DDBJ databases">
        <authorList>
            <person name="Gilroy R."/>
        </authorList>
    </citation>
    <scope>NUCLEOTIDE SEQUENCE</scope>
    <source>
        <strain evidence="13">ChiHcec3-6078</strain>
    </source>
</reference>
<keyword evidence="6 10" id="KW-0368">Histidine biosynthesis</keyword>
<feature type="active site" evidence="10 11">
    <location>
        <position position="188"/>
    </location>
</feature>
<evidence type="ECO:0000256" key="3">
    <source>
        <dbReference type="ARBA" id="ARBA00022605"/>
    </source>
</evidence>
<dbReference type="EC" id="4.3.2.10" evidence="10"/>
<keyword evidence="5 10" id="KW-0315">Glutamine amidotransferase</keyword>
<sequence>MIGIIDYGVGNLFSLTASLRYIGEEPVVTGKREELEKADRIILPGVGAFEDAMKKLRSSGLDRVVMEQVERGKPMLGICLGMQLLFEESFEYGHHRGLGLVKGRIASISEDLREKGIEGLKVPHIGWNSLSFSEDEPLFKYIDQGEYVYYVHSFYGRDCEDGRIASSEYGVKITGAVRNDRVYGTQFHPEKSGDTGLRILRAFVEI</sequence>